<comment type="caution">
    <text evidence="3">The sequence shown here is derived from an EMBL/GenBank/DDBJ whole genome shotgun (WGS) entry which is preliminary data.</text>
</comment>
<dbReference type="EMBL" id="AMXI01000494">
    <property type="protein sequence ID" value="EKN42157.1"/>
    <property type="molecule type" value="Genomic_DNA"/>
</dbReference>
<gene>
    <name evidence="3" type="ORF">CFSAN001627_08597</name>
</gene>
<dbReference type="GO" id="GO:0005524">
    <property type="term" value="F:ATP binding"/>
    <property type="evidence" value="ECO:0007669"/>
    <property type="project" value="UniProtKB-KW"/>
</dbReference>
<feature type="domain" description="ABC transporter" evidence="2">
    <location>
        <begin position="24"/>
        <end position="99"/>
    </location>
</feature>
<evidence type="ECO:0000313" key="4">
    <source>
        <dbReference type="Proteomes" id="UP000011944"/>
    </source>
</evidence>
<keyword evidence="1" id="KW-0813">Transport</keyword>
<proteinExistence type="predicted"/>
<protein>
    <submittedName>
        <fullName evidence="3">Spermidine/putrescine ABC transporter ATP-binding protein</fullName>
    </submittedName>
</protein>
<dbReference type="PANTHER" id="PTHR42781">
    <property type="entry name" value="SPERMIDINE/PUTRESCINE IMPORT ATP-BINDING PROTEIN POTA"/>
    <property type="match status" value="1"/>
</dbReference>
<reference evidence="3 4" key="2">
    <citation type="submission" date="2013-03" db="EMBL/GenBank/DDBJ databases">
        <title>Diversity in Clostridium botulinum.</title>
        <authorList>
            <person name="Timme R.E."/>
            <person name="Allard M."/>
            <person name="Luo Y."/>
            <person name="Strain E."/>
            <person name="Gonzalez-Escalona N."/>
            <person name="Brown E."/>
        </authorList>
    </citation>
    <scope>NUCLEOTIDE SEQUENCE [LARGE SCALE GENOMIC DNA]</scope>
    <source>
        <strain evidence="3 4">CFSAN001627</strain>
    </source>
</reference>
<keyword evidence="3" id="KW-0067">ATP-binding</keyword>
<name>M1ZR05_CLOBO</name>
<feature type="non-terminal residue" evidence="3">
    <location>
        <position position="103"/>
    </location>
</feature>
<sequence length="103" mass="11311">MIEVMVQLKNVSKKFLESNSLAVDKVSLDINKGEFLTILGPSGCGKTTTLRMIAGFEGQSDGAIFIDGEEVSRVPAYKRCVNTVFQSYALFPHMNIFENVAFG</sequence>
<dbReference type="PANTHER" id="PTHR42781:SF4">
    <property type="entry name" value="SPERMIDINE_PUTRESCINE IMPORT ATP-BINDING PROTEIN POTA"/>
    <property type="match status" value="1"/>
</dbReference>
<dbReference type="GO" id="GO:0016887">
    <property type="term" value="F:ATP hydrolysis activity"/>
    <property type="evidence" value="ECO:0007669"/>
    <property type="project" value="InterPro"/>
</dbReference>
<evidence type="ECO:0000256" key="1">
    <source>
        <dbReference type="ARBA" id="ARBA00022448"/>
    </source>
</evidence>
<reference evidence="3 4" key="1">
    <citation type="submission" date="2012-10" db="EMBL/GenBank/DDBJ databases">
        <authorList>
            <person name="Strain E.A."/>
            <person name="Brown E."/>
            <person name="Allard M.W."/>
            <person name="Gonzalez-Escalona N."/>
            <person name="Timme R."/>
        </authorList>
    </citation>
    <scope>NUCLEOTIDE SEQUENCE [LARGE SCALE GENOMIC DNA]</scope>
    <source>
        <strain evidence="3 4">CFSAN001627</strain>
    </source>
</reference>
<dbReference type="InterPro" id="IPR027417">
    <property type="entry name" value="P-loop_NTPase"/>
</dbReference>
<dbReference type="Pfam" id="PF00005">
    <property type="entry name" value="ABC_tran"/>
    <property type="match status" value="1"/>
</dbReference>
<dbReference type="Proteomes" id="UP000011944">
    <property type="component" value="Unassembled WGS sequence"/>
</dbReference>
<keyword evidence="3" id="KW-0547">Nucleotide-binding</keyword>
<dbReference type="SUPFAM" id="SSF52540">
    <property type="entry name" value="P-loop containing nucleoside triphosphate hydrolases"/>
    <property type="match status" value="1"/>
</dbReference>
<accession>M1ZR05</accession>
<evidence type="ECO:0000259" key="2">
    <source>
        <dbReference type="Pfam" id="PF00005"/>
    </source>
</evidence>
<dbReference type="Gene3D" id="3.40.50.300">
    <property type="entry name" value="P-loop containing nucleotide triphosphate hydrolases"/>
    <property type="match status" value="1"/>
</dbReference>
<dbReference type="InterPro" id="IPR003439">
    <property type="entry name" value="ABC_transporter-like_ATP-bd"/>
</dbReference>
<dbReference type="InterPro" id="IPR050093">
    <property type="entry name" value="ABC_SmlMolc_Importer"/>
</dbReference>
<evidence type="ECO:0000313" key="3">
    <source>
        <dbReference type="EMBL" id="EKN42157.1"/>
    </source>
</evidence>
<organism evidence="3 4">
    <name type="scientific">Clostridium botulinum CFSAN001627</name>
    <dbReference type="NCBI Taxonomy" id="1232189"/>
    <lineage>
        <taxon>Bacteria</taxon>
        <taxon>Bacillati</taxon>
        <taxon>Bacillota</taxon>
        <taxon>Clostridia</taxon>
        <taxon>Eubacteriales</taxon>
        <taxon>Clostridiaceae</taxon>
        <taxon>Clostridium</taxon>
    </lineage>
</organism>
<dbReference type="AlphaFoldDB" id="M1ZR05"/>